<feature type="chain" id="PRO_5032781999" evidence="1">
    <location>
        <begin position="21"/>
        <end position="84"/>
    </location>
</feature>
<dbReference type="EMBL" id="CAJNOU010000914">
    <property type="protein sequence ID" value="CAF1114918.1"/>
    <property type="molecule type" value="Genomic_DNA"/>
</dbReference>
<comment type="caution">
    <text evidence="2">The sequence shown here is derived from an EMBL/GenBank/DDBJ whole genome shotgun (WGS) entry which is preliminary data.</text>
</comment>
<proteinExistence type="predicted"/>
<name>A0A814Q657_9BILA</name>
<evidence type="ECO:0000313" key="2">
    <source>
        <dbReference type="EMBL" id="CAF1114918.1"/>
    </source>
</evidence>
<dbReference type="Proteomes" id="UP000663889">
    <property type="component" value="Unassembled WGS sequence"/>
</dbReference>
<evidence type="ECO:0000256" key="1">
    <source>
        <dbReference type="SAM" id="SignalP"/>
    </source>
</evidence>
<sequence>MNRVLVLLPILFILINHHMSVNTCETCHPTKNTWFHRNALLPLIVAGTDSNIYSPASSIQQSPNERKIRFKHVIFRGDPREFLG</sequence>
<evidence type="ECO:0000313" key="3">
    <source>
        <dbReference type="Proteomes" id="UP000663889"/>
    </source>
</evidence>
<feature type="signal peptide" evidence="1">
    <location>
        <begin position="1"/>
        <end position="20"/>
    </location>
</feature>
<accession>A0A814Q657</accession>
<gene>
    <name evidence="2" type="ORF">SEV965_LOCUS16586</name>
</gene>
<reference evidence="2" key="1">
    <citation type="submission" date="2021-02" db="EMBL/GenBank/DDBJ databases">
        <authorList>
            <person name="Nowell W R."/>
        </authorList>
    </citation>
    <scope>NUCLEOTIDE SEQUENCE</scope>
</reference>
<protein>
    <submittedName>
        <fullName evidence="2">Uncharacterized protein</fullName>
    </submittedName>
</protein>
<keyword evidence="1" id="KW-0732">Signal</keyword>
<organism evidence="2 3">
    <name type="scientific">Rotaria sordida</name>
    <dbReference type="NCBI Taxonomy" id="392033"/>
    <lineage>
        <taxon>Eukaryota</taxon>
        <taxon>Metazoa</taxon>
        <taxon>Spiralia</taxon>
        <taxon>Gnathifera</taxon>
        <taxon>Rotifera</taxon>
        <taxon>Eurotatoria</taxon>
        <taxon>Bdelloidea</taxon>
        <taxon>Philodinida</taxon>
        <taxon>Philodinidae</taxon>
        <taxon>Rotaria</taxon>
    </lineage>
</organism>
<dbReference type="AlphaFoldDB" id="A0A814Q657"/>